<comment type="caution">
    <text evidence="2">The sequence shown here is derived from an EMBL/GenBank/DDBJ whole genome shotgun (WGS) entry which is preliminary data.</text>
</comment>
<evidence type="ECO:0000259" key="1">
    <source>
        <dbReference type="Pfam" id="PF13460"/>
    </source>
</evidence>
<dbReference type="PANTHER" id="PTHR15020">
    <property type="entry name" value="FLAVIN REDUCTASE-RELATED"/>
    <property type="match status" value="1"/>
</dbReference>
<sequence>MRVAIVGGHGQIARLLHPLLAGAGHQPVALVRKEEQRGHLESLGAEVRLLDIEREDAAAFARSFEDCHAVVFAAGGGPDGNVERKRTVDLEGSLKSIDGARSAGIQRFVQVSAIDVDNPVGDDVGEVWKAYVEAKRDADAALRATDLDWTIIRPGRLTDDEPSGLVTIGEDVPRAPVPRADVAAVLAAVLERPQTTGRQWNLVGGEDTIAHAIDRALTGP</sequence>
<dbReference type="PANTHER" id="PTHR15020:SF50">
    <property type="entry name" value="UPF0659 PROTEIN YMR090W"/>
    <property type="match status" value="1"/>
</dbReference>
<dbReference type="Proteomes" id="UP000245507">
    <property type="component" value="Unassembled WGS sequence"/>
</dbReference>
<gene>
    <name evidence="2" type="ORF">DJ010_17570</name>
</gene>
<reference evidence="2 3" key="1">
    <citation type="submission" date="2018-05" db="EMBL/GenBank/DDBJ databases">
        <title>Nocardioides silvaticus genome.</title>
        <authorList>
            <person name="Li C."/>
            <person name="Wang G."/>
        </authorList>
    </citation>
    <scope>NUCLEOTIDE SEQUENCE [LARGE SCALE GENOMIC DNA]</scope>
    <source>
        <strain evidence="2 3">CCTCC AB 2018079</strain>
    </source>
</reference>
<evidence type="ECO:0000313" key="3">
    <source>
        <dbReference type="Proteomes" id="UP000245507"/>
    </source>
</evidence>
<dbReference type="RefSeq" id="WP_109696193.1">
    <property type="nucleotide sequence ID" value="NZ_QGDD01000009.1"/>
</dbReference>
<dbReference type="Pfam" id="PF13460">
    <property type="entry name" value="NAD_binding_10"/>
    <property type="match status" value="1"/>
</dbReference>
<name>A0A316TE79_9ACTN</name>
<dbReference type="SUPFAM" id="SSF51735">
    <property type="entry name" value="NAD(P)-binding Rossmann-fold domains"/>
    <property type="match status" value="1"/>
</dbReference>
<dbReference type="CDD" id="cd05243">
    <property type="entry name" value="SDR_a5"/>
    <property type="match status" value="1"/>
</dbReference>
<protein>
    <submittedName>
        <fullName evidence="2">NAD-dependent dehydratase</fullName>
    </submittedName>
</protein>
<accession>A0A316TE79</accession>
<evidence type="ECO:0000313" key="2">
    <source>
        <dbReference type="EMBL" id="PWN01379.1"/>
    </source>
</evidence>
<proteinExistence type="predicted"/>
<dbReference type="AlphaFoldDB" id="A0A316TE79"/>
<feature type="domain" description="NAD(P)-binding" evidence="1">
    <location>
        <begin position="7"/>
        <end position="193"/>
    </location>
</feature>
<dbReference type="EMBL" id="QGDD01000009">
    <property type="protein sequence ID" value="PWN01379.1"/>
    <property type="molecule type" value="Genomic_DNA"/>
</dbReference>
<dbReference type="Gene3D" id="3.40.50.720">
    <property type="entry name" value="NAD(P)-binding Rossmann-like Domain"/>
    <property type="match status" value="1"/>
</dbReference>
<dbReference type="InterPro" id="IPR016040">
    <property type="entry name" value="NAD(P)-bd_dom"/>
</dbReference>
<organism evidence="2 3">
    <name type="scientific">Nocardioides silvaticus</name>
    <dbReference type="NCBI Taxonomy" id="2201891"/>
    <lineage>
        <taxon>Bacteria</taxon>
        <taxon>Bacillati</taxon>
        <taxon>Actinomycetota</taxon>
        <taxon>Actinomycetes</taxon>
        <taxon>Propionibacteriales</taxon>
        <taxon>Nocardioidaceae</taxon>
        <taxon>Nocardioides</taxon>
    </lineage>
</organism>
<dbReference type="InterPro" id="IPR036291">
    <property type="entry name" value="NAD(P)-bd_dom_sf"/>
</dbReference>
<dbReference type="OrthoDB" id="4248066at2"/>
<keyword evidence="3" id="KW-1185">Reference proteome</keyword>